<sequence length="52" mass="5839">MALICESKAAHEHLVVASMAMIAHRKKSLQLLMFVFGTSTYHCLITMRMSSL</sequence>
<organism evidence="2">
    <name type="scientific">Solanum lycopersicum</name>
    <name type="common">Tomato</name>
    <name type="synonym">Lycopersicon esculentum</name>
    <dbReference type="NCBI Taxonomy" id="4081"/>
    <lineage>
        <taxon>Eukaryota</taxon>
        <taxon>Viridiplantae</taxon>
        <taxon>Streptophyta</taxon>
        <taxon>Embryophyta</taxon>
        <taxon>Tracheophyta</taxon>
        <taxon>Spermatophyta</taxon>
        <taxon>Magnoliopsida</taxon>
        <taxon>eudicotyledons</taxon>
        <taxon>Gunneridae</taxon>
        <taxon>Pentapetalae</taxon>
        <taxon>asterids</taxon>
        <taxon>lamiids</taxon>
        <taxon>Solanales</taxon>
        <taxon>Solanaceae</taxon>
        <taxon>Solanoideae</taxon>
        <taxon>Solaneae</taxon>
        <taxon>Solanum</taxon>
        <taxon>Solanum subgen. Lycopersicon</taxon>
    </lineage>
</organism>
<dbReference type="InParanoid" id="A0A3Q7I0A9"/>
<proteinExistence type="predicted"/>
<keyword evidence="3" id="KW-1185">Reference proteome</keyword>
<keyword evidence="1" id="KW-1133">Transmembrane helix</keyword>
<keyword evidence="1" id="KW-0472">Membrane</keyword>
<name>A0A3Q7I0A9_SOLLC</name>
<accession>A0A3Q7I0A9</accession>
<dbReference type="EnsemblPlants" id="Solyc09g037180.1.1">
    <property type="protein sequence ID" value="Solyc09g037180.1.1.1"/>
    <property type="gene ID" value="Solyc09g037180.1"/>
</dbReference>
<protein>
    <submittedName>
        <fullName evidence="2">Uncharacterized protein</fullName>
    </submittedName>
</protein>
<reference evidence="2" key="1">
    <citation type="journal article" date="2012" name="Nature">
        <title>The tomato genome sequence provides insights into fleshy fruit evolution.</title>
        <authorList>
            <consortium name="Tomato Genome Consortium"/>
        </authorList>
    </citation>
    <scope>NUCLEOTIDE SEQUENCE [LARGE SCALE GENOMIC DNA]</scope>
    <source>
        <strain evidence="2">cv. Heinz 1706</strain>
    </source>
</reference>
<reference evidence="2" key="2">
    <citation type="submission" date="2019-01" db="UniProtKB">
        <authorList>
            <consortium name="EnsemblPlants"/>
        </authorList>
    </citation>
    <scope>IDENTIFICATION</scope>
    <source>
        <strain evidence="2">cv. Heinz 1706</strain>
    </source>
</reference>
<evidence type="ECO:0000256" key="1">
    <source>
        <dbReference type="SAM" id="Phobius"/>
    </source>
</evidence>
<dbReference type="Gramene" id="Solyc09g037180.1.1">
    <property type="protein sequence ID" value="Solyc09g037180.1.1.1"/>
    <property type="gene ID" value="Solyc09g037180.1"/>
</dbReference>
<evidence type="ECO:0000313" key="3">
    <source>
        <dbReference type="Proteomes" id="UP000004994"/>
    </source>
</evidence>
<keyword evidence="1" id="KW-0812">Transmembrane</keyword>
<dbReference type="AlphaFoldDB" id="A0A3Q7I0A9"/>
<dbReference type="Proteomes" id="UP000004994">
    <property type="component" value="Chromosome 9"/>
</dbReference>
<evidence type="ECO:0000313" key="2">
    <source>
        <dbReference type="EnsemblPlants" id="Solyc09g037180.1.1.1"/>
    </source>
</evidence>
<dbReference type="PaxDb" id="4081-Solyc09g037180.1.1"/>
<feature type="transmembrane region" description="Helical" evidence="1">
    <location>
        <begin position="29"/>
        <end position="49"/>
    </location>
</feature>